<evidence type="ECO:0000313" key="2">
    <source>
        <dbReference type="EMBL" id="GBP04487.1"/>
    </source>
</evidence>
<comment type="caution">
    <text evidence="2">The sequence shown here is derived from an EMBL/GenBank/DDBJ whole genome shotgun (WGS) entry which is preliminary data.</text>
</comment>
<dbReference type="AlphaFoldDB" id="A0A4C1ST31"/>
<protein>
    <submittedName>
        <fullName evidence="2">Uncharacterized protein</fullName>
    </submittedName>
</protein>
<dbReference type="Proteomes" id="UP000299102">
    <property type="component" value="Unassembled WGS sequence"/>
</dbReference>
<proteinExistence type="predicted"/>
<sequence length="91" mass="9658">MTDLRLSAASSAPQVEAAEAMCDWRFRPNAPKLTGNSTLSWLSRMGDDNKTGHPSAVAAPRRIKAVRGPGGRPPAPPGTHALSKLRWPSTA</sequence>
<evidence type="ECO:0000313" key="3">
    <source>
        <dbReference type="Proteomes" id="UP000299102"/>
    </source>
</evidence>
<keyword evidence="3" id="KW-1185">Reference proteome</keyword>
<evidence type="ECO:0000256" key="1">
    <source>
        <dbReference type="SAM" id="MobiDB-lite"/>
    </source>
</evidence>
<reference evidence="2 3" key="1">
    <citation type="journal article" date="2019" name="Commun. Biol.">
        <title>The bagworm genome reveals a unique fibroin gene that provides high tensile strength.</title>
        <authorList>
            <person name="Kono N."/>
            <person name="Nakamura H."/>
            <person name="Ohtoshi R."/>
            <person name="Tomita M."/>
            <person name="Numata K."/>
            <person name="Arakawa K."/>
        </authorList>
    </citation>
    <scope>NUCLEOTIDE SEQUENCE [LARGE SCALE GENOMIC DNA]</scope>
</reference>
<gene>
    <name evidence="2" type="ORF">EVAR_3867_1</name>
</gene>
<feature type="region of interest" description="Disordered" evidence="1">
    <location>
        <begin position="65"/>
        <end position="91"/>
    </location>
</feature>
<name>A0A4C1ST31_EUMVA</name>
<dbReference type="EMBL" id="BGZK01000014">
    <property type="protein sequence ID" value="GBP04487.1"/>
    <property type="molecule type" value="Genomic_DNA"/>
</dbReference>
<accession>A0A4C1ST31</accession>
<organism evidence="2 3">
    <name type="scientific">Eumeta variegata</name>
    <name type="common">Bagworm moth</name>
    <name type="synonym">Eumeta japonica</name>
    <dbReference type="NCBI Taxonomy" id="151549"/>
    <lineage>
        <taxon>Eukaryota</taxon>
        <taxon>Metazoa</taxon>
        <taxon>Ecdysozoa</taxon>
        <taxon>Arthropoda</taxon>
        <taxon>Hexapoda</taxon>
        <taxon>Insecta</taxon>
        <taxon>Pterygota</taxon>
        <taxon>Neoptera</taxon>
        <taxon>Endopterygota</taxon>
        <taxon>Lepidoptera</taxon>
        <taxon>Glossata</taxon>
        <taxon>Ditrysia</taxon>
        <taxon>Tineoidea</taxon>
        <taxon>Psychidae</taxon>
        <taxon>Oiketicinae</taxon>
        <taxon>Eumeta</taxon>
    </lineage>
</organism>